<dbReference type="InterPro" id="IPR010049">
    <property type="entry name" value="MTA_SAH_Nsdase"/>
</dbReference>
<dbReference type="InterPro" id="IPR000845">
    <property type="entry name" value="Nucleoside_phosphorylase_d"/>
</dbReference>
<dbReference type="NCBIfam" id="TIGR01704">
    <property type="entry name" value="MTA_SAH-Nsdase"/>
    <property type="match status" value="1"/>
</dbReference>
<evidence type="ECO:0000256" key="1">
    <source>
        <dbReference type="ARBA" id="ARBA00004945"/>
    </source>
</evidence>
<sequence length="277" mass="30507">MKFISLSKHALILLVLSVALIGCGQQQNEQANAEASSSEKEEEEQKAVGIIGPMKEEIKTLKEDMTVENKKDIAGMTFYEGTLKDQPIVLVQSGIGKVNATMASTLLINEFDVDKLINSGISGAIHPDVELGDIVISKDTVQHDMDETAKGFEPGIIPRLEKGYFKADEQMVKLAEKAAKQLPEKTQVFTQRIASGDQFIANEEKKQWILDTFNAYVVEMEGAAVGQVAHLNDVPYIVIRSASDDAGEEAVMKWEEFKAQAIDNSTTIIKGMLERME</sequence>
<evidence type="ECO:0000256" key="5">
    <source>
        <dbReference type="ARBA" id="ARBA00023167"/>
    </source>
</evidence>
<dbReference type="CDD" id="cd09008">
    <property type="entry name" value="MTAN"/>
    <property type="match status" value="1"/>
</dbReference>
<keyword evidence="3" id="KW-0028">Amino-acid biosynthesis</keyword>
<dbReference type="GO" id="GO:0008930">
    <property type="term" value="F:methylthioadenosine nucleosidase activity"/>
    <property type="evidence" value="ECO:0007669"/>
    <property type="project" value="InterPro"/>
</dbReference>
<dbReference type="EC" id="3.2.2.9" evidence="2"/>
<proteinExistence type="predicted"/>
<feature type="chain" id="PRO_5039302236" description="adenosylhomocysteine nucleosidase" evidence="6">
    <location>
        <begin position="22"/>
        <end position="277"/>
    </location>
</feature>
<dbReference type="GO" id="GO:0019284">
    <property type="term" value="P:L-methionine salvage from S-adenosylmethionine"/>
    <property type="evidence" value="ECO:0007669"/>
    <property type="project" value="TreeGrafter"/>
</dbReference>
<dbReference type="OrthoDB" id="9792278at2"/>
<keyword evidence="8" id="KW-0326">Glycosidase</keyword>
<name>A0A6I4ZZ57_9BACI</name>
<evidence type="ECO:0000256" key="3">
    <source>
        <dbReference type="ARBA" id="ARBA00022605"/>
    </source>
</evidence>
<evidence type="ECO:0000256" key="4">
    <source>
        <dbReference type="ARBA" id="ARBA00022801"/>
    </source>
</evidence>
<dbReference type="GO" id="GO:0009164">
    <property type="term" value="P:nucleoside catabolic process"/>
    <property type="evidence" value="ECO:0007669"/>
    <property type="project" value="InterPro"/>
</dbReference>
<dbReference type="PANTHER" id="PTHR46832">
    <property type="entry name" value="5'-METHYLTHIOADENOSINE/S-ADENOSYLHOMOCYSTEINE NUCLEOSIDASE"/>
    <property type="match status" value="1"/>
</dbReference>
<dbReference type="Gene3D" id="3.40.50.1580">
    <property type="entry name" value="Nucleoside phosphorylase domain"/>
    <property type="match status" value="1"/>
</dbReference>
<keyword evidence="4 8" id="KW-0378">Hydrolase</keyword>
<evidence type="ECO:0000259" key="7">
    <source>
        <dbReference type="Pfam" id="PF01048"/>
    </source>
</evidence>
<evidence type="ECO:0000313" key="9">
    <source>
        <dbReference type="Proteomes" id="UP000468638"/>
    </source>
</evidence>
<dbReference type="InterPro" id="IPR035994">
    <property type="entry name" value="Nucleoside_phosphorylase_sf"/>
</dbReference>
<protein>
    <recommendedName>
        <fullName evidence="2">adenosylhomocysteine nucleosidase</fullName>
        <ecNumber evidence="2">3.2.2.9</ecNumber>
    </recommendedName>
</protein>
<dbReference type="SUPFAM" id="SSF53167">
    <property type="entry name" value="Purine and uridine phosphorylases"/>
    <property type="match status" value="1"/>
</dbReference>
<evidence type="ECO:0000256" key="2">
    <source>
        <dbReference type="ARBA" id="ARBA00011974"/>
    </source>
</evidence>
<dbReference type="GO" id="GO:0005829">
    <property type="term" value="C:cytosol"/>
    <property type="evidence" value="ECO:0007669"/>
    <property type="project" value="TreeGrafter"/>
</dbReference>
<accession>A0A6I4ZZ57</accession>
<feature type="signal peptide" evidence="6">
    <location>
        <begin position="1"/>
        <end position="21"/>
    </location>
</feature>
<dbReference type="Proteomes" id="UP000468638">
    <property type="component" value="Unassembled WGS sequence"/>
</dbReference>
<dbReference type="GO" id="GO:0008782">
    <property type="term" value="F:adenosylhomocysteine nucleosidase activity"/>
    <property type="evidence" value="ECO:0007669"/>
    <property type="project" value="UniProtKB-EC"/>
</dbReference>
<evidence type="ECO:0000256" key="6">
    <source>
        <dbReference type="SAM" id="SignalP"/>
    </source>
</evidence>
<feature type="domain" description="Nucleoside phosphorylase" evidence="7">
    <location>
        <begin position="48"/>
        <end position="273"/>
    </location>
</feature>
<dbReference type="RefSeq" id="WP_160909852.1">
    <property type="nucleotide sequence ID" value="NZ_WMEQ01000009.1"/>
</dbReference>
<dbReference type="UniPathway" id="UPA00904">
    <property type="reaction ID" value="UER00871"/>
</dbReference>
<keyword evidence="5" id="KW-0486">Methionine biosynthesis</keyword>
<dbReference type="Pfam" id="PF01048">
    <property type="entry name" value="PNP_UDP_1"/>
    <property type="match status" value="1"/>
</dbReference>
<comment type="pathway">
    <text evidence="1">Amino-acid biosynthesis; L-methionine biosynthesis via salvage pathway; S-methyl-5-thio-alpha-D-ribose 1-phosphate from S-methyl-5'-thioadenosine (hydrolase route): step 1/2.</text>
</comment>
<dbReference type="AlphaFoldDB" id="A0A6I4ZZ57"/>
<keyword evidence="6" id="KW-0732">Signal</keyword>
<dbReference type="NCBIfam" id="NF004079">
    <property type="entry name" value="PRK05584.1"/>
    <property type="match status" value="1"/>
</dbReference>
<dbReference type="PANTHER" id="PTHR46832:SF1">
    <property type="entry name" value="5'-METHYLTHIOADENOSINE_S-ADENOSYLHOMOCYSTEINE NUCLEOSIDASE"/>
    <property type="match status" value="1"/>
</dbReference>
<organism evidence="8 9">
    <name type="scientific">Pontibacillus yanchengensis</name>
    <dbReference type="NCBI Taxonomy" id="462910"/>
    <lineage>
        <taxon>Bacteria</taxon>
        <taxon>Bacillati</taxon>
        <taxon>Bacillota</taxon>
        <taxon>Bacilli</taxon>
        <taxon>Bacillales</taxon>
        <taxon>Bacillaceae</taxon>
        <taxon>Pontibacillus</taxon>
    </lineage>
</organism>
<dbReference type="GO" id="GO:0019509">
    <property type="term" value="P:L-methionine salvage from methylthioadenosine"/>
    <property type="evidence" value="ECO:0007669"/>
    <property type="project" value="UniProtKB-UniPathway"/>
</dbReference>
<dbReference type="EMBL" id="WMEQ01000009">
    <property type="protein sequence ID" value="MYL34534.1"/>
    <property type="molecule type" value="Genomic_DNA"/>
</dbReference>
<comment type="caution">
    <text evidence="8">The sequence shown here is derived from an EMBL/GenBank/DDBJ whole genome shotgun (WGS) entry which is preliminary data.</text>
</comment>
<dbReference type="PROSITE" id="PS51257">
    <property type="entry name" value="PROKAR_LIPOPROTEIN"/>
    <property type="match status" value="1"/>
</dbReference>
<reference evidence="8 9" key="1">
    <citation type="submission" date="2019-11" db="EMBL/GenBank/DDBJ databases">
        <title>Genome sequences of 17 halophilic strains isolated from different environments.</title>
        <authorList>
            <person name="Furrow R.E."/>
        </authorList>
    </citation>
    <scope>NUCLEOTIDE SEQUENCE [LARGE SCALE GENOMIC DNA]</scope>
    <source>
        <strain evidence="8 9">22514_16_FS</strain>
    </source>
</reference>
<evidence type="ECO:0000313" key="8">
    <source>
        <dbReference type="EMBL" id="MYL34534.1"/>
    </source>
</evidence>
<gene>
    <name evidence="8" type="ORF">GLW05_13130</name>
</gene>